<sequence length="456" mass="49902">MLSIRIATRRLVAELRELLSMPPLWWSALYFFCLLTGYYVLRPVRDAMGATSEVAAVFPAGVVEWFAERGIALGEFTLQVLFTLTFLVMLVIQPAYGALVSRYARRVFLPVIYLFFIACLVGFYFIFDSGMSGRGVLFFVWVAVFNLFAVTVFWSFMSDVFDNVQAKRIYGYIGAAGTIGAVTGPSITRLLAERIGTANLLLISAALLGLCLFCIIRLRWWARQRERERGERGGQDFAMGGGVLAGIRLAFREPVMRAFAILMFFGVGVGTLLYNEQAAIAQRFYPDSDARTAFYAGIDLAINIVSLSIQLLLTRSLLNHLGVARVLLLPPLAILAGFALLTASPVPAMVALVQIVTRAGEFSIGKPARETIYTRVSPELRYKSKAMIDTVVYRGGDLSFVWLHKLLAMGGSTVVFGAGIVTALGMGYGAWRLGRTQAALPEGRNPETGTATAAAT</sequence>
<dbReference type="RefSeq" id="WP_123522658.1">
    <property type="nucleotide sequence ID" value="NZ_JBHLWF010000007.1"/>
</dbReference>
<feature type="transmembrane region" description="Helical" evidence="4">
    <location>
        <begin position="255"/>
        <end position="274"/>
    </location>
</feature>
<feature type="transmembrane region" description="Helical" evidence="4">
    <location>
        <begin position="79"/>
        <end position="100"/>
    </location>
</feature>
<feature type="transmembrane region" description="Helical" evidence="4">
    <location>
        <begin position="107"/>
        <end position="126"/>
    </location>
</feature>
<dbReference type="AlphaFoldDB" id="A0A4S3KZW1"/>
<dbReference type="OrthoDB" id="199378at2"/>
<feature type="transmembrane region" description="Helical" evidence="4">
    <location>
        <begin position="200"/>
        <end position="222"/>
    </location>
</feature>
<evidence type="ECO:0000256" key="1">
    <source>
        <dbReference type="ARBA" id="ARBA00022692"/>
    </source>
</evidence>
<feature type="transmembrane region" description="Helical" evidence="4">
    <location>
        <begin position="326"/>
        <end position="343"/>
    </location>
</feature>
<keyword evidence="3 4" id="KW-0472">Membrane</keyword>
<gene>
    <name evidence="5" type="ORF">EDC25_103117</name>
</gene>
<evidence type="ECO:0000256" key="3">
    <source>
        <dbReference type="ARBA" id="ARBA00023136"/>
    </source>
</evidence>
<dbReference type="SUPFAM" id="SSF103473">
    <property type="entry name" value="MFS general substrate transporter"/>
    <property type="match status" value="1"/>
</dbReference>
<name>A0A4S3KZW1_9GAMM</name>
<dbReference type="PANTHER" id="PTHR43596:SF1">
    <property type="entry name" value="ADP,ATP CARRIER PROTEIN"/>
    <property type="match status" value="1"/>
</dbReference>
<dbReference type="InterPro" id="IPR011701">
    <property type="entry name" value="MFS"/>
</dbReference>
<dbReference type="EMBL" id="SMAF01000003">
    <property type="protein sequence ID" value="TCT00349.1"/>
    <property type="molecule type" value="Genomic_DNA"/>
</dbReference>
<feature type="transmembrane region" description="Helical" evidence="4">
    <location>
        <begin position="24"/>
        <end position="41"/>
    </location>
</feature>
<evidence type="ECO:0000256" key="2">
    <source>
        <dbReference type="ARBA" id="ARBA00022989"/>
    </source>
</evidence>
<organism evidence="5 6">
    <name type="scientific">Pseudofulvimonas gallinarii</name>
    <dbReference type="NCBI Taxonomy" id="634155"/>
    <lineage>
        <taxon>Bacteria</taxon>
        <taxon>Pseudomonadati</taxon>
        <taxon>Pseudomonadota</taxon>
        <taxon>Gammaproteobacteria</taxon>
        <taxon>Lysobacterales</taxon>
        <taxon>Rhodanobacteraceae</taxon>
        <taxon>Pseudofulvimonas</taxon>
    </lineage>
</organism>
<dbReference type="Gene3D" id="1.20.1250.20">
    <property type="entry name" value="MFS general substrate transporter like domains"/>
    <property type="match status" value="1"/>
</dbReference>
<dbReference type="Proteomes" id="UP000294599">
    <property type="component" value="Unassembled WGS sequence"/>
</dbReference>
<evidence type="ECO:0000313" key="5">
    <source>
        <dbReference type="EMBL" id="TCT00349.1"/>
    </source>
</evidence>
<keyword evidence="1 4" id="KW-0812">Transmembrane</keyword>
<reference evidence="5 6" key="1">
    <citation type="submission" date="2019-03" db="EMBL/GenBank/DDBJ databases">
        <title>Genomic Encyclopedia of Type Strains, Phase IV (KMG-IV): sequencing the most valuable type-strain genomes for metagenomic binning, comparative biology and taxonomic classification.</title>
        <authorList>
            <person name="Goeker M."/>
        </authorList>
    </citation>
    <scope>NUCLEOTIDE SEQUENCE [LARGE SCALE GENOMIC DNA]</scope>
    <source>
        <strain evidence="5 6">DSM 21944</strain>
    </source>
</reference>
<dbReference type="Pfam" id="PF07690">
    <property type="entry name" value="MFS_1"/>
    <property type="match status" value="1"/>
</dbReference>
<dbReference type="InterPro" id="IPR036259">
    <property type="entry name" value="MFS_trans_sf"/>
</dbReference>
<feature type="transmembrane region" description="Helical" evidence="4">
    <location>
        <begin position="294"/>
        <end position="314"/>
    </location>
</feature>
<dbReference type="GO" id="GO:0022857">
    <property type="term" value="F:transmembrane transporter activity"/>
    <property type="evidence" value="ECO:0007669"/>
    <property type="project" value="InterPro"/>
</dbReference>
<accession>A0A4S3KZW1</accession>
<protein>
    <submittedName>
        <fullName evidence="5">AAA family ATP:ADP antiporter</fullName>
    </submittedName>
</protein>
<keyword evidence="2 4" id="KW-1133">Transmembrane helix</keyword>
<dbReference type="PANTHER" id="PTHR43596">
    <property type="entry name" value="ADP,ATP CARRIER PROTEIN"/>
    <property type="match status" value="1"/>
</dbReference>
<keyword evidence="6" id="KW-1185">Reference proteome</keyword>
<feature type="transmembrane region" description="Helical" evidence="4">
    <location>
        <begin position="138"/>
        <end position="157"/>
    </location>
</feature>
<proteinExistence type="predicted"/>
<evidence type="ECO:0000256" key="4">
    <source>
        <dbReference type="SAM" id="Phobius"/>
    </source>
</evidence>
<feature type="transmembrane region" description="Helical" evidence="4">
    <location>
        <begin position="169"/>
        <end position="188"/>
    </location>
</feature>
<evidence type="ECO:0000313" key="6">
    <source>
        <dbReference type="Proteomes" id="UP000294599"/>
    </source>
</evidence>
<comment type="caution">
    <text evidence="5">The sequence shown here is derived from an EMBL/GenBank/DDBJ whole genome shotgun (WGS) entry which is preliminary data.</text>
</comment>
<feature type="transmembrane region" description="Helical" evidence="4">
    <location>
        <begin position="406"/>
        <end position="431"/>
    </location>
</feature>